<organism evidence="1 2">
    <name type="scientific">Muribaculum caecicola</name>
    <dbReference type="NCBI Taxonomy" id="3038144"/>
    <lineage>
        <taxon>Bacteria</taxon>
        <taxon>Pseudomonadati</taxon>
        <taxon>Bacteroidota</taxon>
        <taxon>Bacteroidia</taxon>
        <taxon>Bacteroidales</taxon>
        <taxon>Muribaculaceae</taxon>
        <taxon>Muribaculum</taxon>
    </lineage>
</organism>
<gene>
    <name evidence="1" type="ORF">E5990_08820</name>
</gene>
<proteinExistence type="predicted"/>
<evidence type="ECO:0000313" key="1">
    <source>
        <dbReference type="EMBL" id="THG45582.1"/>
    </source>
</evidence>
<dbReference type="EMBL" id="SSTG01000127">
    <property type="protein sequence ID" value="THG45582.1"/>
    <property type="molecule type" value="Genomic_DNA"/>
</dbReference>
<keyword evidence="2" id="KW-1185">Reference proteome</keyword>
<comment type="caution">
    <text evidence="1">The sequence shown here is derived from an EMBL/GenBank/DDBJ whole genome shotgun (WGS) entry which is preliminary data.</text>
</comment>
<accession>A0AC61S3U3</accession>
<evidence type="ECO:0000313" key="2">
    <source>
        <dbReference type="Proteomes" id="UP000305401"/>
    </source>
</evidence>
<protein>
    <submittedName>
        <fullName evidence="1">Uncharacterized protein</fullName>
    </submittedName>
</protein>
<name>A0AC61S3U3_9BACT</name>
<dbReference type="Proteomes" id="UP000305401">
    <property type="component" value="Unassembled WGS sequence"/>
</dbReference>
<sequence>MTRFLALVVGFTLSLSTLAASRLANVVCFVRFSDQEAGDWLYDDAFYEDFFNNASDGANSVLSYYRDMSYGALLWKSTIVTQEYVDAYKRGYYRQKSEINPDGYSSISEGTTRFQTLVAAAARHVEALLPPDAVVDERGNGVVDNFTLVIQGNSESSSSKILWPHNSEMTYVAGTLAGKKLKHYLAIFDRANGFKNLKAIPLNTGVVCHELMHTLDGPDLYSSGKLNPVGIWDLMSDNQTVPQGFLAYIRQSYGRGYGNWIPSIAQLSEPGEYVLNALSSATPDNVAYMIKPDRFSTEYFLLEYRTKSCRWDASLPGSGILVTRLNPDRNGNGPRFFEVYVFRPGGSTEEAGNIDKAAISPDGRSTFGYSSDTDFYPFYSDGKSADFAITALDCDNDKIRFRLDFELSGIDNIVSDQGGEPYFDGSAVIAPGAREIRLYNIQGQEILPAAIPSGLFVARITYNDGRVVAAKFVKY</sequence>
<reference evidence="1" key="1">
    <citation type="submission" date="2019-04" db="EMBL/GenBank/DDBJ databases">
        <title>Microbes associate with the intestines of laboratory mice.</title>
        <authorList>
            <person name="Navarre W."/>
            <person name="Wong E."/>
            <person name="Huang K.C."/>
            <person name="Tropini C."/>
            <person name="Ng K."/>
            <person name="Yu B."/>
        </authorList>
    </citation>
    <scope>NUCLEOTIDE SEQUENCE</scope>
    <source>
        <strain evidence="1">NM86_A22</strain>
    </source>
</reference>